<evidence type="ECO:0000256" key="3">
    <source>
        <dbReference type="ARBA" id="ARBA00011946"/>
    </source>
</evidence>
<dbReference type="InterPro" id="IPR013820">
    <property type="entry name" value="ATP_PRibTrfase_cat"/>
</dbReference>
<keyword evidence="5" id="KW-0028">Amino-acid biosynthesis</keyword>
<protein>
    <recommendedName>
        <fullName evidence="4 10">ATP phosphoribosyltransferase</fullName>
        <ecNumber evidence="3 10">2.4.2.17</ecNumber>
    </recommendedName>
</protein>
<accession>A0ABP3PFE0</accession>
<evidence type="ECO:0000256" key="2">
    <source>
        <dbReference type="ARBA" id="ARBA00004667"/>
    </source>
</evidence>
<evidence type="ECO:0000256" key="10">
    <source>
        <dbReference type="NCBIfam" id="TIGR00070"/>
    </source>
</evidence>
<evidence type="ECO:0000256" key="9">
    <source>
        <dbReference type="ARBA" id="ARBA00024861"/>
    </source>
</evidence>
<evidence type="ECO:0000256" key="1">
    <source>
        <dbReference type="ARBA" id="ARBA00000915"/>
    </source>
</evidence>
<dbReference type="PANTHER" id="PTHR21403:SF8">
    <property type="entry name" value="ATP PHOSPHORIBOSYLTRANSFERASE"/>
    <property type="match status" value="1"/>
</dbReference>
<reference evidence="13" key="1">
    <citation type="journal article" date="2019" name="Int. J. Syst. Evol. Microbiol.">
        <title>The Global Catalogue of Microorganisms (GCM) 10K type strain sequencing project: providing services to taxonomists for standard genome sequencing and annotation.</title>
        <authorList>
            <consortium name="The Broad Institute Genomics Platform"/>
            <consortium name="The Broad Institute Genome Sequencing Center for Infectious Disease"/>
            <person name="Wu L."/>
            <person name="Ma J."/>
        </authorList>
    </citation>
    <scope>NUCLEOTIDE SEQUENCE [LARGE SCALE GENOMIC DNA]</scope>
    <source>
        <strain evidence="13">JCM 15089</strain>
    </source>
</reference>
<dbReference type="InterPro" id="IPR001348">
    <property type="entry name" value="ATP_PRibTrfase_HisG"/>
</dbReference>
<gene>
    <name evidence="12" type="ORF">GCM10008942_08650</name>
</gene>
<sequence>MSEMITLAVPSKGRLKEQFDAFLGKSGIALKQTAGARGYRATVEGHPGIDVMLLSSSEIAASLAGGDVHLGVTGEDLIREAVPELEDRVTLLKGLGFGFADVVVAVPKSWIDVSTMADLDDICAAYAARHKKRLRIATKYAQLTRSFFAHAGISDYRIVPSAGATEGAPTAGTAEAIVDITTTGSTLKANGLKILDDGVILKSQAQLAMSHRADWNDERRAIAAAFLKPLGVEI</sequence>
<evidence type="ECO:0000256" key="8">
    <source>
        <dbReference type="ARBA" id="ARBA00023102"/>
    </source>
</evidence>
<keyword evidence="13" id="KW-1185">Reference proteome</keyword>
<evidence type="ECO:0000256" key="6">
    <source>
        <dbReference type="ARBA" id="ARBA00022676"/>
    </source>
</evidence>
<organism evidence="12 13">
    <name type="scientific">Rhizomicrobium electricum</name>
    <dbReference type="NCBI Taxonomy" id="480070"/>
    <lineage>
        <taxon>Bacteria</taxon>
        <taxon>Pseudomonadati</taxon>
        <taxon>Pseudomonadota</taxon>
        <taxon>Alphaproteobacteria</taxon>
        <taxon>Micropepsales</taxon>
        <taxon>Micropepsaceae</taxon>
        <taxon>Rhizomicrobium</taxon>
    </lineage>
</organism>
<proteinExistence type="predicted"/>
<dbReference type="CDD" id="cd13593">
    <property type="entry name" value="PBP2_HisGL3"/>
    <property type="match status" value="1"/>
</dbReference>
<comment type="function">
    <text evidence="9">Catalyzes the condensation of ATP and 5-phosphoribose 1-diphosphate to form N'-(5'-phosphoribosyl)-ATP (PR-ATP). Has a crucial role in the pathway because the rate of histidine biosynthesis seems to be controlled primarily by regulation of HisG enzymatic activity.</text>
</comment>
<comment type="caution">
    <text evidence="12">The sequence shown here is derived from an EMBL/GenBank/DDBJ whole genome shotgun (WGS) entry which is preliminary data.</text>
</comment>
<dbReference type="PANTHER" id="PTHR21403">
    <property type="entry name" value="ATP PHOSPHORIBOSYLTRANSFERASE ATP-PRTASE"/>
    <property type="match status" value="1"/>
</dbReference>
<evidence type="ECO:0000313" key="13">
    <source>
        <dbReference type="Proteomes" id="UP001499951"/>
    </source>
</evidence>
<dbReference type="InterPro" id="IPR018198">
    <property type="entry name" value="ATP_PRibTrfase_CS"/>
</dbReference>
<dbReference type="Proteomes" id="UP001499951">
    <property type="component" value="Unassembled WGS sequence"/>
</dbReference>
<keyword evidence="7" id="KW-0808">Transferase</keyword>
<evidence type="ECO:0000256" key="5">
    <source>
        <dbReference type="ARBA" id="ARBA00022605"/>
    </source>
</evidence>
<evidence type="ECO:0000256" key="7">
    <source>
        <dbReference type="ARBA" id="ARBA00022679"/>
    </source>
</evidence>
<dbReference type="EMBL" id="BAAADD010000002">
    <property type="protein sequence ID" value="GAA0562496.1"/>
    <property type="molecule type" value="Genomic_DNA"/>
</dbReference>
<dbReference type="PROSITE" id="PS01316">
    <property type="entry name" value="ATP_P_PHORIBOSYLTR"/>
    <property type="match status" value="1"/>
</dbReference>
<dbReference type="RefSeq" id="WP_166932357.1">
    <property type="nucleotide sequence ID" value="NZ_BAAADD010000002.1"/>
</dbReference>
<feature type="domain" description="ATP phosphoribosyltransferase catalytic" evidence="11">
    <location>
        <begin position="57"/>
        <end position="215"/>
    </location>
</feature>
<dbReference type="Pfam" id="PF01634">
    <property type="entry name" value="HisG"/>
    <property type="match status" value="1"/>
</dbReference>
<keyword evidence="6" id="KW-0328">Glycosyltransferase</keyword>
<name>A0ABP3PFE0_9PROT</name>
<evidence type="ECO:0000259" key="11">
    <source>
        <dbReference type="Pfam" id="PF01634"/>
    </source>
</evidence>
<keyword evidence="8" id="KW-0368">Histidine biosynthesis</keyword>
<evidence type="ECO:0000256" key="4">
    <source>
        <dbReference type="ARBA" id="ARBA00020998"/>
    </source>
</evidence>
<dbReference type="Gene3D" id="3.40.190.10">
    <property type="entry name" value="Periplasmic binding protein-like II"/>
    <property type="match status" value="2"/>
</dbReference>
<comment type="pathway">
    <text evidence="2">Amino-acid biosynthesis; L-histidine biosynthesis; L-histidine from 5-phospho-alpha-D-ribose 1-diphosphate: step 1/9.</text>
</comment>
<dbReference type="SUPFAM" id="SSF53850">
    <property type="entry name" value="Periplasmic binding protein-like II"/>
    <property type="match status" value="1"/>
</dbReference>
<dbReference type="EC" id="2.4.2.17" evidence="3 10"/>
<evidence type="ECO:0000313" key="12">
    <source>
        <dbReference type="EMBL" id="GAA0562496.1"/>
    </source>
</evidence>
<comment type="catalytic activity">
    <reaction evidence="1">
        <text>1-(5-phospho-beta-D-ribosyl)-ATP + diphosphate = 5-phospho-alpha-D-ribose 1-diphosphate + ATP</text>
        <dbReference type="Rhea" id="RHEA:18473"/>
        <dbReference type="ChEBI" id="CHEBI:30616"/>
        <dbReference type="ChEBI" id="CHEBI:33019"/>
        <dbReference type="ChEBI" id="CHEBI:58017"/>
        <dbReference type="ChEBI" id="CHEBI:73183"/>
        <dbReference type="EC" id="2.4.2.17"/>
    </reaction>
</comment>
<dbReference type="NCBIfam" id="TIGR00070">
    <property type="entry name" value="hisG"/>
    <property type="match status" value="1"/>
</dbReference>